<evidence type="ECO:0000313" key="8">
    <source>
        <dbReference type="EMBL" id="KAE8728655.1"/>
    </source>
</evidence>
<keyword evidence="2 7" id="KW-0812">Transmembrane</keyword>
<evidence type="ECO:0000256" key="1">
    <source>
        <dbReference type="ARBA" id="ARBA00004127"/>
    </source>
</evidence>
<evidence type="ECO:0000256" key="3">
    <source>
        <dbReference type="ARBA" id="ARBA00022729"/>
    </source>
</evidence>
<sequence length="141" mass="14758">MALNITAGVLGTEAEIAENKLGLAALVLLGLAHVVGNLLGGCVCIRTKDDLHKASANKQLAVCSLVFSWIILAVGFTMLIIGTLSNSKSRKSCGFSLHRLFSIGVILCFVHGLFTVSYYVSATATAREDRTNGSRSASASA</sequence>
<reference evidence="8" key="1">
    <citation type="submission" date="2019-09" db="EMBL/GenBank/DDBJ databases">
        <title>Draft genome information of white flower Hibiscus syriacus.</title>
        <authorList>
            <person name="Kim Y.-M."/>
        </authorList>
    </citation>
    <scope>NUCLEOTIDE SEQUENCE [LARGE SCALE GENOMIC DNA]</scope>
    <source>
        <strain evidence="8">YM2019G1</strain>
    </source>
</reference>
<evidence type="ECO:0000313" key="9">
    <source>
        <dbReference type="Proteomes" id="UP000436088"/>
    </source>
</evidence>
<dbReference type="InterPro" id="IPR052222">
    <property type="entry name" value="DESIGUAL"/>
</dbReference>
<dbReference type="EMBL" id="VEPZ02000249">
    <property type="protein sequence ID" value="KAE8728655.1"/>
    <property type="molecule type" value="Genomic_DNA"/>
</dbReference>
<dbReference type="Pfam" id="PF06749">
    <property type="entry name" value="DUF1218"/>
    <property type="match status" value="1"/>
</dbReference>
<evidence type="ECO:0000256" key="6">
    <source>
        <dbReference type="ARBA" id="ARBA00029467"/>
    </source>
</evidence>
<name>A0A6A3CGW9_HIBSY</name>
<gene>
    <name evidence="8" type="ORF">F3Y22_tig00004111pilonHSYRG00039</name>
</gene>
<keyword evidence="4 7" id="KW-1133">Transmembrane helix</keyword>
<comment type="similarity">
    <text evidence="6">Belongs to the DESIGUAL family.</text>
</comment>
<dbReference type="InterPro" id="IPR009606">
    <property type="entry name" value="DEAL/Modifying_wall_lignin1/2"/>
</dbReference>
<dbReference type="GO" id="GO:0012505">
    <property type="term" value="C:endomembrane system"/>
    <property type="evidence" value="ECO:0007669"/>
    <property type="project" value="UniProtKB-SubCell"/>
</dbReference>
<proteinExistence type="inferred from homology"/>
<feature type="transmembrane region" description="Helical" evidence="7">
    <location>
        <begin position="60"/>
        <end position="81"/>
    </location>
</feature>
<accession>A0A6A3CGW9</accession>
<dbReference type="AlphaFoldDB" id="A0A6A3CGW9"/>
<dbReference type="PANTHER" id="PTHR31769">
    <property type="entry name" value="OS07G0462200 PROTEIN-RELATED"/>
    <property type="match status" value="1"/>
</dbReference>
<evidence type="ECO:0000256" key="5">
    <source>
        <dbReference type="ARBA" id="ARBA00023136"/>
    </source>
</evidence>
<keyword evidence="9" id="KW-1185">Reference proteome</keyword>
<feature type="transmembrane region" description="Helical" evidence="7">
    <location>
        <begin position="101"/>
        <end position="120"/>
    </location>
</feature>
<evidence type="ECO:0000256" key="4">
    <source>
        <dbReference type="ARBA" id="ARBA00022989"/>
    </source>
</evidence>
<protein>
    <submittedName>
        <fullName evidence="8">Oxygen-evolving enhancer protein 3-1</fullName>
    </submittedName>
</protein>
<feature type="transmembrane region" description="Helical" evidence="7">
    <location>
        <begin position="21"/>
        <end position="39"/>
    </location>
</feature>
<dbReference type="Proteomes" id="UP000436088">
    <property type="component" value="Unassembled WGS sequence"/>
</dbReference>
<keyword evidence="3" id="KW-0732">Signal</keyword>
<comment type="subcellular location">
    <subcellularLocation>
        <location evidence="1">Endomembrane system</location>
        <topology evidence="1">Multi-pass membrane protein</topology>
    </subcellularLocation>
</comment>
<keyword evidence="5 7" id="KW-0472">Membrane</keyword>
<organism evidence="8 9">
    <name type="scientific">Hibiscus syriacus</name>
    <name type="common">Rose of Sharon</name>
    <dbReference type="NCBI Taxonomy" id="106335"/>
    <lineage>
        <taxon>Eukaryota</taxon>
        <taxon>Viridiplantae</taxon>
        <taxon>Streptophyta</taxon>
        <taxon>Embryophyta</taxon>
        <taxon>Tracheophyta</taxon>
        <taxon>Spermatophyta</taxon>
        <taxon>Magnoliopsida</taxon>
        <taxon>eudicotyledons</taxon>
        <taxon>Gunneridae</taxon>
        <taxon>Pentapetalae</taxon>
        <taxon>rosids</taxon>
        <taxon>malvids</taxon>
        <taxon>Malvales</taxon>
        <taxon>Malvaceae</taxon>
        <taxon>Malvoideae</taxon>
        <taxon>Hibiscus</taxon>
    </lineage>
</organism>
<evidence type="ECO:0000256" key="7">
    <source>
        <dbReference type="SAM" id="Phobius"/>
    </source>
</evidence>
<evidence type="ECO:0000256" key="2">
    <source>
        <dbReference type="ARBA" id="ARBA00022692"/>
    </source>
</evidence>
<comment type="caution">
    <text evidence="8">The sequence shown here is derived from an EMBL/GenBank/DDBJ whole genome shotgun (WGS) entry which is preliminary data.</text>
</comment>